<evidence type="ECO:0000256" key="3">
    <source>
        <dbReference type="ARBA" id="ARBA00007658"/>
    </source>
</evidence>
<accession>A0A0A2VJY8</accession>
<dbReference type="PANTHER" id="PTHR11742:SF103">
    <property type="entry name" value="ENDOPLASMIC RETICULUM MANNOSIDASE MNL2-RELATED"/>
    <property type="match status" value="1"/>
</dbReference>
<name>A0A0A2VJY8_PARBA</name>
<evidence type="ECO:0000256" key="4">
    <source>
        <dbReference type="ARBA" id="ARBA00022801"/>
    </source>
</evidence>
<evidence type="ECO:0000256" key="1">
    <source>
        <dbReference type="ARBA" id="ARBA00001913"/>
    </source>
</evidence>
<dbReference type="RefSeq" id="XP_015702722.1">
    <property type="nucleotide sequence ID" value="XM_015847647.1"/>
</dbReference>
<comment type="cofactor">
    <cofactor evidence="1">
        <name>Ca(2+)</name>
        <dbReference type="ChEBI" id="CHEBI:29108"/>
    </cofactor>
</comment>
<dbReference type="InterPro" id="IPR050749">
    <property type="entry name" value="Glycosyl_Hydrolase_47"/>
</dbReference>
<dbReference type="OMA" id="IGRTCHE"/>
<sequence>MPDLFYEYLPMMHALLGGVDEKYERLHRKSVAFVAKHNLYRPTLPDNADMVTVPSVIGAQQLFAKGQQLLTDGCIWAYNATQPRMMPEVYHIIPCPTDKSCIWDEAKYLEAVIGRSFLSPSTPRLRQSRRCRSDHCPRTSSQRLLQKSMQDRRYALHPEAIESVFILYCITGRMNLLDTAWRCSQPLRR</sequence>
<dbReference type="InterPro" id="IPR036026">
    <property type="entry name" value="Seven-hairpin_glycosidases"/>
</dbReference>
<dbReference type="GO" id="GO:0005975">
    <property type="term" value="P:carbohydrate metabolic process"/>
    <property type="evidence" value="ECO:0007669"/>
    <property type="project" value="InterPro"/>
</dbReference>
<proteinExistence type="inferred from homology"/>
<reference evidence="6 7" key="1">
    <citation type="journal article" date="2011" name="PLoS Genet.">
        <title>Comparative genomic analysis of human fungal pathogens causing paracoccidioidomycosis.</title>
        <authorList>
            <person name="Desjardins C.A."/>
            <person name="Champion M.D."/>
            <person name="Holder J.W."/>
            <person name="Muszewska A."/>
            <person name="Goldberg J."/>
            <person name="Bailao A.M."/>
            <person name="Brigido M.M."/>
            <person name="Ferreira M.E."/>
            <person name="Garcia A.M."/>
            <person name="Grynberg M."/>
            <person name="Gujja S."/>
            <person name="Heiman D.I."/>
            <person name="Henn M.R."/>
            <person name="Kodira C.D."/>
            <person name="Leon-Narvaez H."/>
            <person name="Longo L.V."/>
            <person name="Ma L.J."/>
            <person name="Malavazi I."/>
            <person name="Matsuo A.L."/>
            <person name="Morais F.V."/>
            <person name="Pereira M."/>
            <person name="Rodriguez-Brito S."/>
            <person name="Sakthikumar S."/>
            <person name="Salem-Izacc S.M."/>
            <person name="Sykes S.M."/>
            <person name="Teixeira M.M."/>
            <person name="Vallejo M.C."/>
            <person name="Walter M.E."/>
            <person name="Yandava C."/>
            <person name="Young S."/>
            <person name="Zeng Q."/>
            <person name="Zucker J."/>
            <person name="Felipe M.S."/>
            <person name="Goldman G.H."/>
            <person name="Haas B.J."/>
            <person name="McEwen J.G."/>
            <person name="Nino-Vega G."/>
            <person name="Puccia R."/>
            <person name="San-Blas G."/>
            <person name="Soares C.M."/>
            <person name="Birren B.W."/>
            <person name="Cuomo C.A."/>
        </authorList>
    </citation>
    <scope>NUCLEOTIDE SEQUENCE [LARGE SCALE GENOMIC DNA]</scope>
    <source>
        <strain evidence="7">ATCC MYA-826 / Pb01</strain>
    </source>
</reference>
<dbReference type="Proteomes" id="UP000002059">
    <property type="component" value="Partially assembled WGS sequence"/>
</dbReference>
<keyword evidence="4" id="KW-0378">Hydrolase</keyword>
<evidence type="ECO:0000256" key="2">
    <source>
        <dbReference type="ARBA" id="ARBA00004922"/>
    </source>
</evidence>
<evidence type="ECO:0000313" key="7">
    <source>
        <dbReference type="Proteomes" id="UP000002059"/>
    </source>
</evidence>
<gene>
    <name evidence="6" type="ORF">PAAG_12118</name>
</gene>
<dbReference type="UniPathway" id="UPA00378"/>
<dbReference type="GO" id="GO:0036503">
    <property type="term" value="P:ERAD pathway"/>
    <property type="evidence" value="ECO:0007669"/>
    <property type="project" value="UniProtKB-ARBA"/>
</dbReference>
<dbReference type="OrthoDB" id="8118055at2759"/>
<comment type="pathway">
    <text evidence="2">Protein modification; protein glycosylation.</text>
</comment>
<protein>
    <submittedName>
        <fullName evidence="6">Uncharacterized protein</fullName>
    </submittedName>
</protein>
<dbReference type="SUPFAM" id="SSF48225">
    <property type="entry name" value="Seven-hairpin glycosidases"/>
    <property type="match status" value="1"/>
</dbReference>
<dbReference type="Pfam" id="PF01532">
    <property type="entry name" value="Glyco_hydro_47"/>
    <property type="match status" value="1"/>
</dbReference>
<organism evidence="6 7">
    <name type="scientific">Paracoccidioides lutzii (strain ATCC MYA-826 / Pb01)</name>
    <name type="common">Paracoccidioides brasiliensis</name>
    <dbReference type="NCBI Taxonomy" id="502779"/>
    <lineage>
        <taxon>Eukaryota</taxon>
        <taxon>Fungi</taxon>
        <taxon>Dikarya</taxon>
        <taxon>Ascomycota</taxon>
        <taxon>Pezizomycotina</taxon>
        <taxon>Eurotiomycetes</taxon>
        <taxon>Eurotiomycetidae</taxon>
        <taxon>Onygenales</taxon>
        <taxon>Ajellomycetaceae</taxon>
        <taxon>Paracoccidioides</taxon>
    </lineage>
</organism>
<dbReference type="InterPro" id="IPR001382">
    <property type="entry name" value="Glyco_hydro_47"/>
</dbReference>
<keyword evidence="7" id="KW-1185">Reference proteome</keyword>
<dbReference type="Gene3D" id="1.50.10.10">
    <property type="match status" value="1"/>
</dbReference>
<dbReference type="GO" id="GO:0004571">
    <property type="term" value="F:mannosyl-oligosaccharide 1,2-alpha-mannosidase activity"/>
    <property type="evidence" value="ECO:0007669"/>
    <property type="project" value="InterPro"/>
</dbReference>
<keyword evidence="5" id="KW-1015">Disulfide bond</keyword>
<dbReference type="KEGG" id="pbl:PAAG_12118"/>
<comment type="similarity">
    <text evidence="3">Belongs to the glycosyl hydrolase 47 family.</text>
</comment>
<dbReference type="InterPro" id="IPR012341">
    <property type="entry name" value="6hp_glycosidase-like_sf"/>
</dbReference>
<dbReference type="GO" id="GO:0016020">
    <property type="term" value="C:membrane"/>
    <property type="evidence" value="ECO:0007669"/>
    <property type="project" value="InterPro"/>
</dbReference>
<dbReference type="EMBL" id="KN294007">
    <property type="protein sequence ID" value="KGQ01174.1"/>
    <property type="molecule type" value="Genomic_DNA"/>
</dbReference>
<evidence type="ECO:0000256" key="5">
    <source>
        <dbReference type="ARBA" id="ARBA00023157"/>
    </source>
</evidence>
<dbReference type="VEuPathDB" id="FungiDB:PAAG_12118"/>
<dbReference type="PANTHER" id="PTHR11742">
    <property type="entry name" value="MANNOSYL-OLIGOSACCHARIDE ALPHA-1,2-MANNOSIDASE-RELATED"/>
    <property type="match status" value="1"/>
</dbReference>
<dbReference type="GO" id="GO:0005509">
    <property type="term" value="F:calcium ion binding"/>
    <property type="evidence" value="ECO:0007669"/>
    <property type="project" value="InterPro"/>
</dbReference>
<dbReference type="GO" id="GO:0005783">
    <property type="term" value="C:endoplasmic reticulum"/>
    <property type="evidence" value="ECO:0007669"/>
    <property type="project" value="TreeGrafter"/>
</dbReference>
<evidence type="ECO:0000313" key="6">
    <source>
        <dbReference type="EMBL" id="KGQ01174.1"/>
    </source>
</evidence>
<dbReference type="GeneID" id="9095437"/>
<dbReference type="HOGENOM" id="CLU_1434843_0_0_1"/>
<dbReference type="AlphaFoldDB" id="A0A0A2VJY8"/>